<evidence type="ECO:0000256" key="1">
    <source>
        <dbReference type="ARBA" id="ARBA00004141"/>
    </source>
</evidence>
<dbReference type="GO" id="GO:0016020">
    <property type="term" value="C:membrane"/>
    <property type="evidence" value="ECO:0007669"/>
    <property type="project" value="UniProtKB-SubCell"/>
</dbReference>
<dbReference type="InterPro" id="IPR000595">
    <property type="entry name" value="cNMP-bd_dom"/>
</dbReference>
<dbReference type="GO" id="GO:0016887">
    <property type="term" value="F:ATP hydrolysis activity"/>
    <property type="evidence" value="ECO:0007669"/>
    <property type="project" value="InterPro"/>
</dbReference>
<feature type="domain" description="Cyclic nucleotide-binding" evidence="7">
    <location>
        <begin position="1277"/>
        <end position="1317"/>
    </location>
</feature>
<dbReference type="PROSITE" id="PS50893">
    <property type="entry name" value="ABC_TRANSPORTER_2"/>
    <property type="match status" value="1"/>
</dbReference>
<dbReference type="SUPFAM" id="SSF51206">
    <property type="entry name" value="cAMP-binding domain-like"/>
    <property type="match status" value="3"/>
</dbReference>
<dbReference type="InterPro" id="IPR003439">
    <property type="entry name" value="ABC_transporter-like_ATP-bd"/>
</dbReference>
<dbReference type="SMART" id="SM00100">
    <property type="entry name" value="cNMP"/>
    <property type="match status" value="3"/>
</dbReference>
<dbReference type="Gene3D" id="1.20.1560.10">
    <property type="entry name" value="ABC transporter type 1, transmembrane domain"/>
    <property type="match status" value="1"/>
</dbReference>
<dbReference type="Pfam" id="PF00005">
    <property type="entry name" value="ABC_tran"/>
    <property type="match status" value="1"/>
</dbReference>
<dbReference type="Gene3D" id="2.60.120.10">
    <property type="entry name" value="Jelly Rolls"/>
    <property type="match status" value="3"/>
</dbReference>
<dbReference type="InterPro" id="IPR027417">
    <property type="entry name" value="P-loop_NTPase"/>
</dbReference>
<feature type="compositionally biased region" description="Polar residues" evidence="5">
    <location>
        <begin position="2207"/>
        <end position="2228"/>
    </location>
</feature>
<evidence type="ECO:0000259" key="7">
    <source>
        <dbReference type="PROSITE" id="PS50042"/>
    </source>
</evidence>
<evidence type="ECO:0000256" key="3">
    <source>
        <dbReference type="ARBA" id="ARBA00022989"/>
    </source>
</evidence>
<dbReference type="PROSITE" id="PS50096">
    <property type="entry name" value="IQ"/>
    <property type="match status" value="1"/>
</dbReference>
<dbReference type="InterPro" id="IPR018490">
    <property type="entry name" value="cNMP-bd_dom_sf"/>
</dbReference>
<keyword evidence="11" id="KW-1185">Reference proteome</keyword>
<evidence type="ECO:0000259" key="9">
    <source>
        <dbReference type="PROSITE" id="PS50929"/>
    </source>
</evidence>
<dbReference type="InterPro" id="IPR011527">
    <property type="entry name" value="ABC1_TM_dom"/>
</dbReference>
<reference evidence="10 11" key="1">
    <citation type="journal article" date="2015" name="Genome Biol. Evol.">
        <title>Comparative Genomics of a Bacterivorous Green Alga Reveals Evolutionary Causalities and Consequences of Phago-Mixotrophic Mode of Nutrition.</title>
        <authorList>
            <person name="Burns J.A."/>
            <person name="Paasch A."/>
            <person name="Narechania A."/>
            <person name="Kim E."/>
        </authorList>
    </citation>
    <scope>NUCLEOTIDE SEQUENCE [LARGE SCALE GENOMIC DNA]</scope>
    <source>
        <strain evidence="10 11">PLY_AMNH</strain>
    </source>
</reference>
<evidence type="ECO:0000256" key="5">
    <source>
        <dbReference type="SAM" id="MobiDB-lite"/>
    </source>
</evidence>
<proteinExistence type="predicted"/>
<dbReference type="Proteomes" id="UP001190700">
    <property type="component" value="Unassembled WGS sequence"/>
</dbReference>
<feature type="compositionally biased region" description="Basic residues" evidence="5">
    <location>
        <begin position="2172"/>
        <end position="2183"/>
    </location>
</feature>
<protein>
    <submittedName>
        <fullName evidence="10">Uncharacterized protein</fullName>
    </submittedName>
</protein>
<accession>A0AAE0GIG2</accession>
<feature type="transmembrane region" description="Helical" evidence="6">
    <location>
        <begin position="442"/>
        <end position="464"/>
    </location>
</feature>
<dbReference type="EMBL" id="LGRX02005276">
    <property type="protein sequence ID" value="KAK3278800.1"/>
    <property type="molecule type" value="Genomic_DNA"/>
</dbReference>
<comment type="subcellular location">
    <subcellularLocation>
        <location evidence="1">Membrane</location>
        <topology evidence="1">Multi-pass membrane protein</topology>
    </subcellularLocation>
</comment>
<evidence type="ECO:0000256" key="2">
    <source>
        <dbReference type="ARBA" id="ARBA00022692"/>
    </source>
</evidence>
<keyword evidence="2 6" id="KW-0812">Transmembrane</keyword>
<dbReference type="PROSITE" id="PS50929">
    <property type="entry name" value="ABC_TM1F"/>
    <property type="match status" value="1"/>
</dbReference>
<dbReference type="SUPFAM" id="SSF52540">
    <property type="entry name" value="P-loop containing nucleoside triphosphate hydrolases"/>
    <property type="match status" value="1"/>
</dbReference>
<feature type="domain" description="ABC transporter" evidence="8">
    <location>
        <begin position="690"/>
        <end position="935"/>
    </location>
</feature>
<comment type="caution">
    <text evidence="10">The sequence shown here is derived from an EMBL/GenBank/DDBJ whole genome shotgun (WGS) entry which is preliminary data.</text>
</comment>
<dbReference type="PROSITE" id="PS50042">
    <property type="entry name" value="CNMP_BINDING_3"/>
    <property type="match status" value="3"/>
</dbReference>
<dbReference type="GO" id="GO:0140359">
    <property type="term" value="F:ABC-type transporter activity"/>
    <property type="evidence" value="ECO:0007669"/>
    <property type="project" value="InterPro"/>
</dbReference>
<dbReference type="CDD" id="cd00038">
    <property type="entry name" value="CAP_ED"/>
    <property type="match status" value="2"/>
</dbReference>
<gene>
    <name evidence="10" type="ORF">CYMTET_13287</name>
</gene>
<feature type="domain" description="Cyclic nucleotide-binding" evidence="7">
    <location>
        <begin position="1097"/>
        <end position="1204"/>
    </location>
</feature>
<dbReference type="Pfam" id="PF00027">
    <property type="entry name" value="cNMP_binding"/>
    <property type="match status" value="1"/>
</dbReference>
<organism evidence="10 11">
    <name type="scientific">Cymbomonas tetramitiformis</name>
    <dbReference type="NCBI Taxonomy" id="36881"/>
    <lineage>
        <taxon>Eukaryota</taxon>
        <taxon>Viridiplantae</taxon>
        <taxon>Chlorophyta</taxon>
        <taxon>Pyramimonadophyceae</taxon>
        <taxon>Pyramimonadales</taxon>
        <taxon>Pyramimonadaceae</taxon>
        <taxon>Cymbomonas</taxon>
    </lineage>
</organism>
<keyword evidence="4 6" id="KW-0472">Membrane</keyword>
<feature type="domain" description="Cyclic nucleotide-binding" evidence="7">
    <location>
        <begin position="986"/>
        <end position="1082"/>
    </location>
</feature>
<sequence length="2228" mass="248581">MTAEGESPLPSQVQRSRSEYLLPFAVNATVSCFRFDGRVAPAQCPRDGDIVQVAKLKMDCETQHFLLCGDDGRGVPRSTGEKLEVFRAHLRRALEVLPPVFDQQIPIIFTSTGKKRPFTPAFVEGLPLRTEAGPEESAKLTCVLVRSVDEALLGLTALALGKGKVNSLACTISLFATGYRDYLLYRGADGESGQQAKDLVNKEKELVLLGPLLNFRKAIAGMLTPAEYRSFAYSFVNFIISRYGFQQMLVFANRKVLNKGKESEDGLVTQLDDMAVVDLGVPIVDVEEAWKTELFAHQQENDGVEDYGSLPEEMRQLDCYAAVAVSGAKAESSAPEEPLALEAAAQPLLLRGPPGTDDSVVDVDPDAEAAALAPVVPSGIPLRNFSASEVLVWTYGWIKKNEPESVKRGMFCVAYLFTFSALYPFLLYWMFDRSVPDEDWGGFGGCLVGLTGGFLLQAQAEYLLKTSIPSGARFIPVLQLKLAKHMVNFPQEQLDKTTADDRRSYISVVESDVPCGAVVSFVLPLFYLYSEHLGYTMSTTSVLVRDFERKFVEAIEENFARSAIKRVFGLFHYLDGKLEDNGKEIATGYREFSSVAALNERGMQLLGMLMTFLVVIIGGILIIYDMISYGEFIAFYIGSATLSSHLVNITGCVNQFHASRIPLAALLAVLDTKSATFERASVFPPAETGLLVTNVSATKRDDVDRDEPVLKNVHLSFPAGHKIAVVEESGRGSSQLLKLCARMYSPDAGTITVNNVPLEQIDVPRTIAYVPERAAPDLFEGTIADNIRIGTNATEEQIEDAAVLANLHQDVMSLDRGYQSPVGFNGEGLSIVMIERVLLARAFVRQTPIILLDRPCCTQDPATVRKVGETLSKLQFTSGSSGGIYHSTVVVATNNVELIKDFDIVVMMENGQVMEYGSPAELTESRGKFWTMFVGLEGLSIDPITGMGLLSPARLRQIWPFAHVYPDNLLQKMMTNFITKDCFERETLYRANTEADTMFILIRGTVEEHVTDSLGRDKIVRIWQAGECVGVENLISATNIWETTALTAAGAMVVSLKRQAFQQIIASDPELGFLNLKPTLRKMAYFRSPMHFETLWPFVGLDDDDLELVCSYMTTSVYEENTVLFDYPSSPCSAMYVVVTGSLQLKVESFDAHFKRAPFYEMLKSGAVVGEAALFKHTLPDLLKARTTENSVLMTLRPEELQNLYDPSSRNRVYDLIQRNYASHRKYTSTSYLAENWLLSSLNSSVLAVISGLFRVRGVAKGSTILEATGKDTHHEDHCFIVVAGKVAVTVEGTDGAVSRYIAQEGDIFNEVAMIADGRTLGENILMAEADAVSIVASCSRAAFLSALSTLSITGPIRELAERRAAVKTEDYMAHLGLRSLSSADLSTLAIHSRSKVYALDHVFIPDPYSDSVVYTVLQGNVRILNKMGVKELGPGEAFRSIQQQTAGMPGEGESFVQQAVVCSDKAIVFEVNLRDVAPSNADRRLEEEAHLLAEHKVRRSNRSSVAELYSRIHAEEVRIGLTPRFAVIRKWRKALNLIRLALSLGLEDRIFDHTCFHHRVDVCRKKEEEIQYLKAFLGQLQKESSRRLALFEERCAEFKLLDQMPEDQVRLDTDSSDLTDERLSKIDAERAKLAAERKLRLQKRRDDIVLLWRRMKVDTKYLEDFQRRLEEKCVPAPLPEAFQMYDDEESRLRKQLLGMIVTARNHLKNLWPVLKVSMDKRVAFLPPEEHQESAVTPELVDAYEEEVRKLEYAIGVLKPIEFDPVKFHIALHCAGIREELGLLPSEDDPLERTTEQWESEVLGLQRIMAERNSERGGLVQQCKQYWELLGTPLEECESFLARHVGLRSDTLSGLESEVTRLRALHLTVKKERYKLVHQTYRLWNENGTKWEIQDKLLRKYDSVLPEALAAIKKEMDLQRAILAANHSMAKAAMMNDFLAQEAAAELIKKLVLEEAESRAALDAESDDMSDSLIEAETSEAQVLRRMEELSKLRDDKAARLIQSHMRGHRARIQMKVMREQMGTARKLWTLLRVAYLDQEMWLKKLSGLKLPERIALLREKITELRYAVEKKEAEDLAKEARKQELSDQRKAFGLFAKVAAYWEKLSVVEEERMQFVFATDQPVVLIMHRLHHLKDTLEAQFKEQIRAAEEDAAAQAAAIALANAQAAAQKKAGKKAGKKKKGKRDDSPPKEPPPANGAPPIDAGSINPTVGLSGPSDTMPISDTNGG</sequence>
<feature type="region of interest" description="Disordered" evidence="5">
    <location>
        <begin position="2169"/>
        <end position="2228"/>
    </location>
</feature>
<dbReference type="PANTHER" id="PTHR24221:SF654">
    <property type="entry name" value="ATP-BINDING CASSETTE SUB-FAMILY B MEMBER 6"/>
    <property type="match status" value="1"/>
</dbReference>
<dbReference type="Gene3D" id="3.40.50.300">
    <property type="entry name" value="P-loop containing nucleotide triphosphate hydrolases"/>
    <property type="match status" value="1"/>
</dbReference>
<dbReference type="SUPFAM" id="SSF90123">
    <property type="entry name" value="ABC transporter transmembrane region"/>
    <property type="match status" value="1"/>
</dbReference>
<dbReference type="PANTHER" id="PTHR24221">
    <property type="entry name" value="ATP-BINDING CASSETTE SUB-FAMILY B"/>
    <property type="match status" value="1"/>
</dbReference>
<feature type="transmembrane region" description="Helical" evidence="6">
    <location>
        <begin position="409"/>
        <end position="430"/>
    </location>
</feature>
<feature type="transmembrane region" description="Helical" evidence="6">
    <location>
        <begin position="605"/>
        <end position="624"/>
    </location>
</feature>
<evidence type="ECO:0000313" key="11">
    <source>
        <dbReference type="Proteomes" id="UP001190700"/>
    </source>
</evidence>
<dbReference type="InterPro" id="IPR014710">
    <property type="entry name" value="RmlC-like_jellyroll"/>
</dbReference>
<dbReference type="InterPro" id="IPR036640">
    <property type="entry name" value="ABC1_TM_sf"/>
</dbReference>
<feature type="domain" description="ABC transmembrane type-1" evidence="9">
    <location>
        <begin position="566"/>
        <end position="658"/>
    </location>
</feature>
<evidence type="ECO:0000256" key="4">
    <source>
        <dbReference type="ARBA" id="ARBA00023136"/>
    </source>
</evidence>
<evidence type="ECO:0000256" key="6">
    <source>
        <dbReference type="SAM" id="Phobius"/>
    </source>
</evidence>
<evidence type="ECO:0000313" key="10">
    <source>
        <dbReference type="EMBL" id="KAK3278800.1"/>
    </source>
</evidence>
<dbReference type="GO" id="GO:0034040">
    <property type="term" value="F:ATPase-coupled lipid transmembrane transporter activity"/>
    <property type="evidence" value="ECO:0007669"/>
    <property type="project" value="TreeGrafter"/>
</dbReference>
<dbReference type="GO" id="GO:0005524">
    <property type="term" value="F:ATP binding"/>
    <property type="evidence" value="ECO:0007669"/>
    <property type="project" value="InterPro"/>
</dbReference>
<name>A0AAE0GIG2_9CHLO</name>
<dbReference type="InterPro" id="IPR039421">
    <property type="entry name" value="Type_1_exporter"/>
</dbReference>
<keyword evidence="3 6" id="KW-1133">Transmembrane helix</keyword>
<evidence type="ECO:0000259" key="8">
    <source>
        <dbReference type="PROSITE" id="PS50893"/>
    </source>
</evidence>